<dbReference type="InterPro" id="IPR036163">
    <property type="entry name" value="HMA_dom_sf"/>
</dbReference>
<dbReference type="InterPro" id="IPR006121">
    <property type="entry name" value="HMA_dom"/>
</dbReference>
<dbReference type="GO" id="GO:0046872">
    <property type="term" value="F:metal ion binding"/>
    <property type="evidence" value="ECO:0007669"/>
    <property type="project" value="InterPro"/>
</dbReference>
<dbReference type="Pfam" id="PF00403">
    <property type="entry name" value="HMA"/>
    <property type="match status" value="1"/>
</dbReference>
<dbReference type="Gene3D" id="3.30.70.100">
    <property type="match status" value="1"/>
</dbReference>
<comment type="caution">
    <text evidence="2">The sequence shown here is derived from an EMBL/GenBank/DDBJ whole genome shotgun (WGS) entry which is preliminary data.</text>
</comment>
<reference evidence="2 3" key="1">
    <citation type="submission" date="2018-04" db="EMBL/GenBank/DDBJ databases">
        <title>Genomic Encyclopedia of Archaeal and Bacterial Type Strains, Phase II (KMG-II): from individual species to whole genera.</title>
        <authorList>
            <person name="Goeker M."/>
        </authorList>
    </citation>
    <scope>NUCLEOTIDE SEQUENCE [LARGE SCALE GENOMIC DNA]</scope>
    <source>
        <strain evidence="2 3">DSM 12244</strain>
    </source>
</reference>
<feature type="domain" description="HMA" evidence="1">
    <location>
        <begin position="31"/>
        <end position="94"/>
    </location>
</feature>
<dbReference type="AlphaFoldDB" id="A0A2T6CB78"/>
<gene>
    <name evidence="2" type="ORF">C8N31_11022</name>
</gene>
<evidence type="ECO:0000259" key="1">
    <source>
        <dbReference type="PROSITE" id="PS50846"/>
    </source>
</evidence>
<evidence type="ECO:0000313" key="3">
    <source>
        <dbReference type="Proteomes" id="UP000244092"/>
    </source>
</evidence>
<dbReference type="CDD" id="cd00371">
    <property type="entry name" value="HMA"/>
    <property type="match status" value="1"/>
</dbReference>
<dbReference type="Proteomes" id="UP000244092">
    <property type="component" value="Unassembled WGS sequence"/>
</dbReference>
<name>A0A2T6CB78_9RHOB</name>
<protein>
    <submittedName>
        <fullName evidence="2">Copper chaperone CopZ</fullName>
    </submittedName>
</protein>
<proteinExistence type="predicted"/>
<accession>A0A2T6CB78</accession>
<organism evidence="2 3">
    <name type="scientific">Sulfitobacter mediterraneus</name>
    <dbReference type="NCBI Taxonomy" id="83219"/>
    <lineage>
        <taxon>Bacteria</taxon>
        <taxon>Pseudomonadati</taxon>
        <taxon>Pseudomonadota</taxon>
        <taxon>Alphaproteobacteria</taxon>
        <taxon>Rhodobacterales</taxon>
        <taxon>Roseobacteraceae</taxon>
        <taxon>Sulfitobacter</taxon>
    </lineage>
</organism>
<dbReference type="EMBL" id="QBKU01000010">
    <property type="protein sequence ID" value="PTX72764.1"/>
    <property type="molecule type" value="Genomic_DNA"/>
</dbReference>
<sequence length="96" mass="10356">MKKNCFASLTDFHLTFHLLESLSRAQVRKGPHVKFHVPNMSCGHCTAAITKEITVLDPTAQVSTDLDARTVEVTTSQTDGAVIEAIKSAGYEAAPV</sequence>
<dbReference type="OrthoDB" id="9801832at2"/>
<dbReference type="SUPFAM" id="SSF55008">
    <property type="entry name" value="HMA, heavy metal-associated domain"/>
    <property type="match status" value="1"/>
</dbReference>
<evidence type="ECO:0000313" key="2">
    <source>
        <dbReference type="EMBL" id="PTX72764.1"/>
    </source>
</evidence>
<dbReference type="PROSITE" id="PS50846">
    <property type="entry name" value="HMA_2"/>
    <property type="match status" value="1"/>
</dbReference>